<dbReference type="Proteomes" id="UP000242704">
    <property type="component" value="Unassembled WGS sequence"/>
</dbReference>
<name>A0AAE5W8V8_STACR</name>
<dbReference type="AlphaFoldDB" id="A0AAE5W8V8"/>
<comment type="caution">
    <text evidence="2">The sequence shown here is derived from an EMBL/GenBank/DDBJ whole genome shotgun (WGS) entry which is preliminary data.</text>
</comment>
<dbReference type="EMBL" id="PZBZ01000024">
    <property type="protein sequence ID" value="PTG14773.1"/>
    <property type="molecule type" value="Genomic_DNA"/>
</dbReference>
<keyword evidence="1" id="KW-0472">Membrane</keyword>
<dbReference type="EMBL" id="PZAO01000001">
    <property type="protein sequence ID" value="PTG71326.1"/>
    <property type="molecule type" value="Genomic_DNA"/>
</dbReference>
<protein>
    <recommendedName>
        <fullName evidence="8">Competence protein</fullName>
    </recommendedName>
</protein>
<evidence type="ECO:0000313" key="6">
    <source>
        <dbReference type="Proteomes" id="UP000242144"/>
    </source>
</evidence>
<evidence type="ECO:0000313" key="4">
    <source>
        <dbReference type="EMBL" id="PTG71326.1"/>
    </source>
</evidence>
<sequence>MLLRLTFLKKGNNFQNMKFIQQSSNSVFKIKKTIKNIVAQKKGFTLIETTIGFMIQSILIAIIPILFYVLIQFKSLVIYDDTYTFELMVKELSDSIGKAQLSQIKVEHHKITLPLQHETITYAYDNQKLIKTVNGKGNITVLHQVSEAKFKKVYKHHLLMNIKYKVGKEWRSHEVLF</sequence>
<dbReference type="RefSeq" id="WP_037573888.1">
    <property type="nucleotide sequence ID" value="NZ_JAHCNX010000001.1"/>
</dbReference>
<evidence type="ECO:0000256" key="1">
    <source>
        <dbReference type="SAM" id="Phobius"/>
    </source>
</evidence>
<dbReference type="Pfam" id="PF15980">
    <property type="entry name" value="ComGF"/>
    <property type="match status" value="1"/>
</dbReference>
<gene>
    <name evidence="3" type="ORF">BU638_01360</name>
    <name evidence="2" type="ORF">BU653_05530</name>
    <name evidence="4" type="ORF">BU676_00015</name>
</gene>
<keyword evidence="1" id="KW-1133">Transmembrane helix</keyword>
<dbReference type="EMBL" id="PZCM01000001">
    <property type="protein sequence ID" value="PTG28882.1"/>
    <property type="molecule type" value="Genomic_DNA"/>
</dbReference>
<accession>A0AAE5W8V8</accession>
<keyword evidence="5" id="KW-1185">Reference proteome</keyword>
<evidence type="ECO:0008006" key="8">
    <source>
        <dbReference type="Google" id="ProtNLM"/>
    </source>
</evidence>
<reference evidence="2" key="2">
    <citation type="submission" date="2018-03" db="EMBL/GenBank/DDBJ databases">
        <authorList>
            <person name="Naushad S."/>
        </authorList>
    </citation>
    <scope>NUCLEOTIDE SEQUENCE</scope>
    <source>
        <strain evidence="3">SNUC 105</strain>
        <strain evidence="4">SNUC 1363</strain>
        <strain evidence="2">SNUC 505</strain>
    </source>
</reference>
<organism evidence="2 7">
    <name type="scientific">Staphylococcus chromogenes</name>
    <name type="common">Staphylococcus hyicus subsp. chromogenes</name>
    <dbReference type="NCBI Taxonomy" id="46126"/>
    <lineage>
        <taxon>Bacteria</taxon>
        <taxon>Bacillati</taxon>
        <taxon>Bacillota</taxon>
        <taxon>Bacilli</taxon>
        <taxon>Bacillales</taxon>
        <taxon>Staphylococcaceae</taxon>
        <taxon>Staphylococcus</taxon>
    </lineage>
</organism>
<proteinExistence type="predicted"/>
<feature type="transmembrane region" description="Helical" evidence="1">
    <location>
        <begin position="51"/>
        <end position="71"/>
    </location>
</feature>
<keyword evidence="1" id="KW-0812">Transmembrane</keyword>
<evidence type="ECO:0000313" key="2">
    <source>
        <dbReference type="EMBL" id="PTG14773.1"/>
    </source>
</evidence>
<dbReference type="InterPro" id="IPR016977">
    <property type="entry name" value="ComGF"/>
</dbReference>
<dbReference type="Proteomes" id="UP000242144">
    <property type="component" value="Unassembled WGS sequence"/>
</dbReference>
<dbReference type="Proteomes" id="UP000242008">
    <property type="component" value="Unassembled WGS sequence"/>
</dbReference>
<reference evidence="5 6" key="1">
    <citation type="journal article" date="2016" name="Front. Microbiol.">
        <title>Comprehensive Phylogenetic Analysis of Bovine Non-aureus Staphylococci Species Based on Whole-Genome Sequencing.</title>
        <authorList>
            <person name="Naushad S."/>
            <person name="Barkema H.W."/>
            <person name="Luby C."/>
            <person name="Condas L.A."/>
            <person name="Nobrega D.B."/>
            <person name="Carson D.A."/>
            <person name="De Buck J."/>
        </authorList>
    </citation>
    <scope>NUCLEOTIDE SEQUENCE [LARGE SCALE GENOMIC DNA]</scope>
    <source>
        <strain evidence="3 6">SNUC 105</strain>
        <strain evidence="4 5">SNUC 1363</strain>
        <strain evidence="2 7">SNUC 505</strain>
    </source>
</reference>
<evidence type="ECO:0000313" key="7">
    <source>
        <dbReference type="Proteomes" id="UP000242704"/>
    </source>
</evidence>
<evidence type="ECO:0000313" key="5">
    <source>
        <dbReference type="Proteomes" id="UP000242008"/>
    </source>
</evidence>
<evidence type="ECO:0000313" key="3">
    <source>
        <dbReference type="EMBL" id="PTG28882.1"/>
    </source>
</evidence>